<dbReference type="EMBL" id="FOOG01000020">
    <property type="protein sequence ID" value="SFG04417.1"/>
    <property type="molecule type" value="Genomic_DNA"/>
</dbReference>
<dbReference type="PANTHER" id="PTHR30146">
    <property type="entry name" value="LACI-RELATED TRANSCRIPTIONAL REPRESSOR"/>
    <property type="match status" value="1"/>
</dbReference>
<dbReference type="SUPFAM" id="SSF53822">
    <property type="entry name" value="Periplasmic binding protein-like I"/>
    <property type="match status" value="1"/>
</dbReference>
<dbReference type="GO" id="GO:0000976">
    <property type="term" value="F:transcription cis-regulatory region binding"/>
    <property type="evidence" value="ECO:0007669"/>
    <property type="project" value="TreeGrafter"/>
</dbReference>
<dbReference type="InterPro" id="IPR046335">
    <property type="entry name" value="LacI/GalR-like_sensor"/>
</dbReference>
<dbReference type="PANTHER" id="PTHR30146:SF109">
    <property type="entry name" value="HTH-TYPE TRANSCRIPTIONAL REGULATOR GALS"/>
    <property type="match status" value="1"/>
</dbReference>
<evidence type="ECO:0000313" key="6">
    <source>
        <dbReference type="Proteomes" id="UP000198897"/>
    </source>
</evidence>
<dbReference type="Pfam" id="PF00356">
    <property type="entry name" value="LacI"/>
    <property type="match status" value="1"/>
</dbReference>
<dbReference type="GO" id="GO:0003700">
    <property type="term" value="F:DNA-binding transcription factor activity"/>
    <property type="evidence" value="ECO:0007669"/>
    <property type="project" value="TreeGrafter"/>
</dbReference>
<dbReference type="CDD" id="cd01392">
    <property type="entry name" value="HTH_LacI"/>
    <property type="match status" value="1"/>
</dbReference>
<dbReference type="AlphaFoldDB" id="A0A1I2NS02"/>
<proteinExistence type="predicted"/>
<name>A0A1I2NS02_9BACI</name>
<keyword evidence="1" id="KW-0805">Transcription regulation</keyword>
<dbReference type="RefSeq" id="WP_089752226.1">
    <property type="nucleotide sequence ID" value="NZ_FOOG01000020.1"/>
</dbReference>
<dbReference type="Pfam" id="PF13377">
    <property type="entry name" value="Peripla_BP_3"/>
    <property type="match status" value="1"/>
</dbReference>
<evidence type="ECO:0000256" key="2">
    <source>
        <dbReference type="ARBA" id="ARBA00023125"/>
    </source>
</evidence>
<accession>A0A1I2NS02</accession>
<dbReference type="SMART" id="SM00354">
    <property type="entry name" value="HTH_LACI"/>
    <property type="match status" value="1"/>
</dbReference>
<sequence length="329" mass="36900">MTTINDIAKRANVSRTTVSRALNNSGYVSEEARKRIMKIVEETGYMPNQSAKSLRTKRSGVIGVILPRLSTETSTRVVNGINEVLAKEGFQILLTDTELDKKKEIEYIRLLKSRHVDGIILLATNVNDELIQTIRDVDLPFLAIGQDLPEVTSLVYDDYHASADLTNMLIHKGHHKIAFIGVSRDDPSVGIMREQAFRDVMEREGGVIKDHWMGTGDFSIDSGYEEMKKILRASGKNRPRAVYAVTDRMAIGAMEYLKEQGYRIPEDMAVVGIGASSLSQYVSPSLTTIDYFNKKAGQQAAELLLAKLKNEKVEEKFELTYRLILRDSV</sequence>
<evidence type="ECO:0000256" key="1">
    <source>
        <dbReference type="ARBA" id="ARBA00023015"/>
    </source>
</evidence>
<gene>
    <name evidence="5" type="ORF">SAMN05216353_12033</name>
</gene>
<dbReference type="InterPro" id="IPR028082">
    <property type="entry name" value="Peripla_BP_I"/>
</dbReference>
<dbReference type="Proteomes" id="UP000198897">
    <property type="component" value="Unassembled WGS sequence"/>
</dbReference>
<dbReference type="InterPro" id="IPR000843">
    <property type="entry name" value="HTH_LacI"/>
</dbReference>
<dbReference type="PRINTS" id="PR00036">
    <property type="entry name" value="HTHLACI"/>
</dbReference>
<evidence type="ECO:0000256" key="3">
    <source>
        <dbReference type="ARBA" id="ARBA00023163"/>
    </source>
</evidence>
<evidence type="ECO:0000313" key="5">
    <source>
        <dbReference type="EMBL" id="SFG04417.1"/>
    </source>
</evidence>
<dbReference type="CDD" id="cd01542">
    <property type="entry name" value="PBP1_TreR-like"/>
    <property type="match status" value="1"/>
</dbReference>
<dbReference type="Gene3D" id="1.10.260.40">
    <property type="entry name" value="lambda repressor-like DNA-binding domains"/>
    <property type="match status" value="1"/>
</dbReference>
<keyword evidence="6" id="KW-1185">Reference proteome</keyword>
<dbReference type="SUPFAM" id="SSF47413">
    <property type="entry name" value="lambda repressor-like DNA-binding domains"/>
    <property type="match status" value="1"/>
</dbReference>
<keyword evidence="3" id="KW-0804">Transcription</keyword>
<evidence type="ECO:0000259" key="4">
    <source>
        <dbReference type="PROSITE" id="PS50932"/>
    </source>
</evidence>
<organism evidence="5 6">
    <name type="scientific">Halobacillus alkaliphilus</name>
    <dbReference type="NCBI Taxonomy" id="396056"/>
    <lineage>
        <taxon>Bacteria</taxon>
        <taxon>Bacillati</taxon>
        <taxon>Bacillota</taxon>
        <taxon>Bacilli</taxon>
        <taxon>Bacillales</taxon>
        <taxon>Bacillaceae</taxon>
        <taxon>Halobacillus</taxon>
    </lineage>
</organism>
<feature type="domain" description="HTH lacI-type" evidence="4">
    <location>
        <begin position="2"/>
        <end position="56"/>
    </location>
</feature>
<reference evidence="6" key="1">
    <citation type="submission" date="2016-10" db="EMBL/GenBank/DDBJ databases">
        <authorList>
            <person name="Varghese N."/>
            <person name="Submissions S."/>
        </authorList>
    </citation>
    <scope>NUCLEOTIDE SEQUENCE [LARGE SCALE GENOMIC DNA]</scope>
    <source>
        <strain evidence="6">FP5</strain>
    </source>
</reference>
<dbReference type="InterPro" id="IPR010982">
    <property type="entry name" value="Lambda_DNA-bd_dom_sf"/>
</dbReference>
<dbReference type="Gene3D" id="3.40.50.2300">
    <property type="match status" value="2"/>
</dbReference>
<protein>
    <submittedName>
        <fullName evidence="5">Transcriptional regulator, LacI family</fullName>
    </submittedName>
</protein>
<dbReference type="PROSITE" id="PS00356">
    <property type="entry name" value="HTH_LACI_1"/>
    <property type="match status" value="1"/>
</dbReference>
<dbReference type="PROSITE" id="PS50932">
    <property type="entry name" value="HTH_LACI_2"/>
    <property type="match status" value="1"/>
</dbReference>
<keyword evidence="2" id="KW-0238">DNA-binding</keyword>
<dbReference type="OrthoDB" id="3180992at2"/>